<evidence type="ECO:0000313" key="2">
    <source>
        <dbReference type="EMBL" id="KAL3389844.1"/>
    </source>
</evidence>
<dbReference type="EMBL" id="JBJJXI010000122">
    <property type="protein sequence ID" value="KAL3389844.1"/>
    <property type="molecule type" value="Genomic_DNA"/>
</dbReference>
<organism evidence="2 3">
    <name type="scientific">Trichogramma kaykai</name>
    <dbReference type="NCBI Taxonomy" id="54128"/>
    <lineage>
        <taxon>Eukaryota</taxon>
        <taxon>Metazoa</taxon>
        <taxon>Ecdysozoa</taxon>
        <taxon>Arthropoda</taxon>
        <taxon>Hexapoda</taxon>
        <taxon>Insecta</taxon>
        <taxon>Pterygota</taxon>
        <taxon>Neoptera</taxon>
        <taxon>Endopterygota</taxon>
        <taxon>Hymenoptera</taxon>
        <taxon>Apocrita</taxon>
        <taxon>Proctotrupomorpha</taxon>
        <taxon>Chalcidoidea</taxon>
        <taxon>Trichogrammatidae</taxon>
        <taxon>Trichogramma</taxon>
    </lineage>
</organism>
<keyword evidence="3" id="KW-1185">Reference proteome</keyword>
<protein>
    <submittedName>
        <fullName evidence="2">Uncharacterized protein</fullName>
    </submittedName>
</protein>
<feature type="transmembrane region" description="Helical" evidence="1">
    <location>
        <begin position="12"/>
        <end position="32"/>
    </location>
</feature>
<comment type="caution">
    <text evidence="2">The sequence shown here is derived from an EMBL/GenBank/DDBJ whole genome shotgun (WGS) entry which is preliminary data.</text>
</comment>
<name>A0ABD2WAV9_9HYME</name>
<keyword evidence="1" id="KW-0472">Membrane</keyword>
<evidence type="ECO:0000256" key="1">
    <source>
        <dbReference type="SAM" id="Phobius"/>
    </source>
</evidence>
<sequence>MFKLKHLPMRVIVTIYYAYVYCIINYGLTIWGEAYKSELTQLEKLHGRILQVVKDNDIPTVRELYVVNCIMFHYAHLSYSYENSCSKTRTKCLPLPSHKKTIYVKNSLYTAIKYFNWLRNSYKDLQWSAKIIKKKMLCYFRQNNNLMLCTVLLFKNV</sequence>
<proteinExistence type="predicted"/>
<gene>
    <name evidence="2" type="ORF">TKK_015204</name>
</gene>
<accession>A0ABD2WAV9</accession>
<keyword evidence="1" id="KW-0812">Transmembrane</keyword>
<keyword evidence="1" id="KW-1133">Transmembrane helix</keyword>
<dbReference type="AlphaFoldDB" id="A0ABD2WAV9"/>
<evidence type="ECO:0000313" key="3">
    <source>
        <dbReference type="Proteomes" id="UP001627154"/>
    </source>
</evidence>
<dbReference type="Proteomes" id="UP001627154">
    <property type="component" value="Unassembled WGS sequence"/>
</dbReference>
<reference evidence="2 3" key="1">
    <citation type="journal article" date="2024" name="bioRxiv">
        <title>A reference genome for Trichogramma kaykai: A tiny desert-dwelling parasitoid wasp with competing sex-ratio distorters.</title>
        <authorList>
            <person name="Culotta J."/>
            <person name="Lindsey A.R."/>
        </authorList>
    </citation>
    <scope>NUCLEOTIDE SEQUENCE [LARGE SCALE GENOMIC DNA]</scope>
    <source>
        <strain evidence="2 3">KSX58</strain>
    </source>
</reference>